<gene>
    <name evidence="2" type="ORF">ACEWY4_018230</name>
</gene>
<dbReference type="EMBL" id="JBHFQA010000015">
    <property type="protein sequence ID" value="KAL2087171.1"/>
    <property type="molecule type" value="Genomic_DNA"/>
</dbReference>
<protein>
    <submittedName>
        <fullName evidence="2">Uncharacterized protein</fullName>
    </submittedName>
</protein>
<sequence>MIGGGMALDVLSDEALIRKYRLNREVIQELCALVQPHLANVQLPDDVVLMEEPDADHLPADLHPAGVEARQQLVQHMKPAKSANNLGCKQLKGKKKTKSASLCKACKAQYGDPKDPKVTEDLEGRKWTRMMAGQKLSKMEFFAVFKRTWAKAATVENAQAGFRGTGMFHLNKDIIPETAFVPSKTTERVLPSTVPSLPTRPQSLPPLPTGQWSPQLTLTPSALLCGHQPSHPPVRPQSPAHLPARPAQSTASLTPLLPVEPQYFFPDEKVMFEEVVLEEVPKEDNGLFDAFTPQEEAQSQDEGPSTSTVSDILYYF</sequence>
<keyword evidence="3" id="KW-1185">Reference proteome</keyword>
<organism evidence="2 3">
    <name type="scientific">Coilia grayii</name>
    <name type="common">Gray's grenadier anchovy</name>
    <dbReference type="NCBI Taxonomy" id="363190"/>
    <lineage>
        <taxon>Eukaryota</taxon>
        <taxon>Metazoa</taxon>
        <taxon>Chordata</taxon>
        <taxon>Craniata</taxon>
        <taxon>Vertebrata</taxon>
        <taxon>Euteleostomi</taxon>
        <taxon>Actinopterygii</taxon>
        <taxon>Neopterygii</taxon>
        <taxon>Teleostei</taxon>
        <taxon>Clupei</taxon>
        <taxon>Clupeiformes</taxon>
        <taxon>Clupeoidei</taxon>
        <taxon>Engraulidae</taxon>
        <taxon>Coilinae</taxon>
        <taxon>Coilia</taxon>
    </lineage>
</organism>
<dbReference type="Proteomes" id="UP001591681">
    <property type="component" value="Unassembled WGS sequence"/>
</dbReference>
<evidence type="ECO:0000313" key="3">
    <source>
        <dbReference type="Proteomes" id="UP001591681"/>
    </source>
</evidence>
<proteinExistence type="predicted"/>
<feature type="region of interest" description="Disordered" evidence="1">
    <location>
        <begin position="229"/>
        <end position="249"/>
    </location>
</feature>
<accession>A0ABD1JLV7</accession>
<dbReference type="AlphaFoldDB" id="A0ABD1JLV7"/>
<evidence type="ECO:0000256" key="1">
    <source>
        <dbReference type="SAM" id="MobiDB-lite"/>
    </source>
</evidence>
<reference evidence="2 3" key="1">
    <citation type="submission" date="2024-09" db="EMBL/GenBank/DDBJ databases">
        <title>A chromosome-level genome assembly of Gray's grenadier anchovy, Coilia grayii.</title>
        <authorList>
            <person name="Fu Z."/>
        </authorList>
    </citation>
    <scope>NUCLEOTIDE SEQUENCE [LARGE SCALE GENOMIC DNA]</scope>
    <source>
        <strain evidence="2">G4</strain>
        <tissue evidence="2">Muscle</tissue>
    </source>
</reference>
<evidence type="ECO:0000313" key="2">
    <source>
        <dbReference type="EMBL" id="KAL2087171.1"/>
    </source>
</evidence>
<name>A0ABD1JLV7_9TELE</name>
<comment type="caution">
    <text evidence="2">The sequence shown here is derived from an EMBL/GenBank/DDBJ whole genome shotgun (WGS) entry which is preliminary data.</text>
</comment>